<dbReference type="InterPro" id="IPR011051">
    <property type="entry name" value="RmlC_Cupin_sf"/>
</dbReference>
<protein>
    <submittedName>
        <fullName evidence="1">Cupin</fullName>
    </submittedName>
</protein>
<evidence type="ECO:0000313" key="1">
    <source>
        <dbReference type="EMBL" id="QCK84708.1"/>
    </source>
</evidence>
<keyword evidence="2" id="KW-1185">Reference proteome</keyword>
<proteinExistence type="predicted"/>
<dbReference type="AlphaFoldDB" id="A0A4D7QC34"/>
<dbReference type="OrthoDB" id="9800684at2"/>
<organism evidence="1 2">
    <name type="scientific">Phreatobacter aquaticus</name>
    <dbReference type="NCBI Taxonomy" id="2570229"/>
    <lineage>
        <taxon>Bacteria</taxon>
        <taxon>Pseudomonadati</taxon>
        <taxon>Pseudomonadota</taxon>
        <taxon>Alphaproteobacteria</taxon>
        <taxon>Hyphomicrobiales</taxon>
        <taxon>Phreatobacteraceae</taxon>
        <taxon>Phreatobacter</taxon>
    </lineage>
</organism>
<sequence>MSHFTCRAPATPDVLLDNDKVKVTRWNFTDGAETGWHTHGWDYVVVPLADGKLIAELPGGQQSESTLTLNVPYFRKEGAEHNIINASGKDFAFIEIEIKP</sequence>
<dbReference type="KEGG" id="paqt:E8L99_02365"/>
<gene>
    <name evidence="1" type="ORF">E8L99_02365</name>
</gene>
<dbReference type="RefSeq" id="WP_137098042.1">
    <property type="nucleotide sequence ID" value="NZ_CP039865.1"/>
</dbReference>
<evidence type="ECO:0000313" key="2">
    <source>
        <dbReference type="Proteomes" id="UP000298588"/>
    </source>
</evidence>
<dbReference type="SUPFAM" id="SSF51182">
    <property type="entry name" value="RmlC-like cupins"/>
    <property type="match status" value="1"/>
</dbReference>
<dbReference type="InterPro" id="IPR014710">
    <property type="entry name" value="RmlC-like_jellyroll"/>
</dbReference>
<dbReference type="CDD" id="cd06982">
    <property type="entry name" value="cupin_BauB-like"/>
    <property type="match status" value="1"/>
</dbReference>
<dbReference type="Proteomes" id="UP000298588">
    <property type="component" value="Chromosome"/>
</dbReference>
<accession>A0A4D7QC34</accession>
<dbReference type="Gene3D" id="2.60.120.10">
    <property type="entry name" value="Jelly Rolls"/>
    <property type="match status" value="1"/>
</dbReference>
<name>A0A4D7QC34_9HYPH</name>
<reference evidence="1 2" key="1">
    <citation type="submission" date="2019-04" db="EMBL/GenBank/DDBJ databases">
        <title>Phreatobacter aquaticus sp. nov.</title>
        <authorList>
            <person name="Choi A."/>
            <person name="Baek K."/>
        </authorList>
    </citation>
    <scope>NUCLEOTIDE SEQUENCE [LARGE SCALE GENOMIC DNA]</scope>
    <source>
        <strain evidence="1 2">NMCR1094</strain>
    </source>
</reference>
<dbReference type="EMBL" id="CP039865">
    <property type="protein sequence ID" value="QCK84708.1"/>
    <property type="molecule type" value="Genomic_DNA"/>
</dbReference>